<keyword evidence="1" id="KW-0862">Zinc</keyword>
<evidence type="ECO:0000313" key="4">
    <source>
        <dbReference type="Proteomes" id="UP000194885"/>
    </source>
</evidence>
<dbReference type="Proteomes" id="UP000194885">
    <property type="component" value="Unassembled WGS sequence"/>
</dbReference>
<name>A0A242BET4_ENTFC</name>
<dbReference type="GO" id="GO:0008270">
    <property type="term" value="F:zinc ion binding"/>
    <property type="evidence" value="ECO:0007669"/>
    <property type="project" value="UniProtKB-KW"/>
</dbReference>
<evidence type="ECO:0000259" key="2">
    <source>
        <dbReference type="PROSITE" id="PS50966"/>
    </source>
</evidence>
<keyword evidence="1" id="KW-0863">Zinc-finger</keyword>
<accession>A0A242BET4</accession>
<dbReference type="EMBL" id="NGKW01000003">
    <property type="protein sequence ID" value="OTN94004.1"/>
    <property type="molecule type" value="Genomic_DNA"/>
</dbReference>
<keyword evidence="1" id="KW-0479">Metal-binding</keyword>
<dbReference type="AlphaFoldDB" id="A0A242BET4"/>
<sequence length="110" mass="12745">MNNWLELFPENILERGYSYHLHGFVSHLNYTSKHLTATVSGTEDYKVVITWDEKTNMTCDCLYAIEGKNCKHMAAVLFAYEERPIKNPTTRFPNSLPLFLPLVPLLYGNF</sequence>
<organism evidence="3 4">
    <name type="scientific">Enterococcus faecium</name>
    <name type="common">Streptococcus faecium</name>
    <dbReference type="NCBI Taxonomy" id="1352"/>
    <lineage>
        <taxon>Bacteria</taxon>
        <taxon>Bacillati</taxon>
        <taxon>Bacillota</taxon>
        <taxon>Bacilli</taxon>
        <taxon>Lactobacillales</taxon>
        <taxon>Enterococcaceae</taxon>
        <taxon>Enterococcus</taxon>
    </lineage>
</organism>
<reference evidence="3 4" key="1">
    <citation type="submission" date="2017-05" db="EMBL/GenBank/DDBJ databases">
        <title>The Genome Sequence of Enterococcus faecium 7H8_DIV0219.</title>
        <authorList>
            <consortium name="The Broad Institute Genomics Platform"/>
            <consortium name="The Broad Institute Genomic Center for Infectious Diseases"/>
            <person name="Earl A."/>
            <person name="Manson A."/>
            <person name="Schwartman J."/>
            <person name="Gilmore M."/>
            <person name="Abouelleil A."/>
            <person name="Cao P."/>
            <person name="Chapman S."/>
            <person name="Cusick C."/>
            <person name="Shea T."/>
            <person name="Young S."/>
            <person name="Neafsey D."/>
            <person name="Nusbaum C."/>
            <person name="Birren B."/>
        </authorList>
    </citation>
    <scope>NUCLEOTIDE SEQUENCE [LARGE SCALE GENOMIC DNA]</scope>
    <source>
        <strain evidence="3 4">7H8_DIV0219</strain>
    </source>
</reference>
<gene>
    <name evidence="3" type="ORF">A5810_001883</name>
</gene>
<protein>
    <recommendedName>
        <fullName evidence="2">SWIM-type domain-containing protein</fullName>
    </recommendedName>
</protein>
<evidence type="ECO:0000313" key="3">
    <source>
        <dbReference type="EMBL" id="OTN94004.1"/>
    </source>
</evidence>
<dbReference type="PROSITE" id="PS50966">
    <property type="entry name" value="ZF_SWIM"/>
    <property type="match status" value="1"/>
</dbReference>
<dbReference type="InterPro" id="IPR007527">
    <property type="entry name" value="Znf_SWIM"/>
</dbReference>
<comment type="caution">
    <text evidence="3">The sequence shown here is derived from an EMBL/GenBank/DDBJ whole genome shotgun (WGS) entry which is preliminary data.</text>
</comment>
<evidence type="ECO:0000256" key="1">
    <source>
        <dbReference type="PROSITE-ProRule" id="PRU00325"/>
    </source>
</evidence>
<feature type="domain" description="SWIM-type" evidence="2">
    <location>
        <begin position="45"/>
        <end position="81"/>
    </location>
</feature>
<proteinExistence type="predicted"/>
<dbReference type="Pfam" id="PF04434">
    <property type="entry name" value="SWIM"/>
    <property type="match status" value="1"/>
</dbReference>